<comment type="caution">
    <text evidence="1">The sequence shown here is derived from an EMBL/GenBank/DDBJ whole genome shotgun (WGS) entry which is preliminary data.</text>
</comment>
<proteinExistence type="predicted"/>
<dbReference type="InterPro" id="IPR018641">
    <property type="entry name" value="Trfase_1_rSAM/seldom-assoc"/>
</dbReference>
<organism evidence="1 2">
    <name type="scientific">Persicirhabdus sediminis</name>
    <dbReference type="NCBI Taxonomy" id="454144"/>
    <lineage>
        <taxon>Bacteria</taxon>
        <taxon>Pseudomonadati</taxon>
        <taxon>Verrucomicrobiota</taxon>
        <taxon>Verrucomicrobiia</taxon>
        <taxon>Verrucomicrobiales</taxon>
        <taxon>Verrucomicrobiaceae</taxon>
        <taxon>Persicirhabdus</taxon>
    </lineage>
</organism>
<dbReference type="SUPFAM" id="SSF53448">
    <property type="entry name" value="Nucleotide-diphospho-sugar transferases"/>
    <property type="match status" value="1"/>
</dbReference>
<accession>A0A8J7SHW7</accession>
<sequence length="257" mass="28556">MIAAFDFPLDCVYKEIMHSRVLIVFLQEPIAGQVKLQLAKSCGDEEANTIYQSLVAVQLRQLKGLENCDIRFCYAPADAHDSIKFWILPQLENLQVIDDHSWHWPQSSSQLKISFHPQAELDFDHVVNHALTDAFTDGYDEVAVMTSDCPMCGSRWVQLAFSMLQKHELSIGPTPAGGCHLVATKKAPNISPAITWDSCEQTADAARLAGYKHALLPELAEVSEFSDWEIILESPLGAALIKAHKNLSGRDHPLPLP</sequence>
<reference evidence="1" key="1">
    <citation type="submission" date="2021-01" db="EMBL/GenBank/DDBJ databases">
        <title>Modified the classification status of verrucomicrobia.</title>
        <authorList>
            <person name="Feng X."/>
        </authorList>
    </citation>
    <scope>NUCLEOTIDE SEQUENCE</scope>
    <source>
        <strain evidence="1">_KCTC 22039</strain>
    </source>
</reference>
<dbReference type="PANTHER" id="PTHR36529">
    <property type="entry name" value="SLL1095 PROTEIN"/>
    <property type="match status" value="1"/>
</dbReference>
<dbReference type="InterPro" id="IPR029044">
    <property type="entry name" value="Nucleotide-diphossugar_trans"/>
</dbReference>
<dbReference type="PANTHER" id="PTHR36529:SF1">
    <property type="entry name" value="GLYCOSYLTRANSFERASE"/>
    <property type="match status" value="1"/>
</dbReference>
<dbReference type="EMBL" id="JAENIM010000039">
    <property type="protein sequence ID" value="MBK1791055.1"/>
    <property type="molecule type" value="Genomic_DNA"/>
</dbReference>
<dbReference type="Gene3D" id="3.90.550.10">
    <property type="entry name" value="Spore Coat Polysaccharide Biosynthesis Protein SpsA, Chain A"/>
    <property type="match status" value="1"/>
</dbReference>
<gene>
    <name evidence="1" type="ORF">JIN82_07805</name>
</gene>
<protein>
    <submittedName>
        <fullName evidence="1">DUF2064 domain-containing protein</fullName>
    </submittedName>
</protein>
<keyword evidence="2" id="KW-1185">Reference proteome</keyword>
<evidence type="ECO:0000313" key="2">
    <source>
        <dbReference type="Proteomes" id="UP000624703"/>
    </source>
</evidence>
<dbReference type="RefSeq" id="WP_200311072.1">
    <property type="nucleotide sequence ID" value="NZ_JAENIM010000039.1"/>
</dbReference>
<name>A0A8J7SHW7_9BACT</name>
<dbReference type="AlphaFoldDB" id="A0A8J7SHW7"/>
<dbReference type="Pfam" id="PF09837">
    <property type="entry name" value="DUF2064"/>
    <property type="match status" value="1"/>
</dbReference>
<dbReference type="Proteomes" id="UP000624703">
    <property type="component" value="Unassembled WGS sequence"/>
</dbReference>
<evidence type="ECO:0000313" key="1">
    <source>
        <dbReference type="EMBL" id="MBK1791055.1"/>
    </source>
</evidence>